<reference evidence="2" key="1">
    <citation type="submission" date="2020-05" db="EMBL/GenBank/DDBJ databases">
        <authorList>
            <person name="Chiriac C."/>
            <person name="Salcher M."/>
            <person name="Ghai R."/>
            <person name="Kavagutti S V."/>
        </authorList>
    </citation>
    <scope>NUCLEOTIDE SEQUENCE</scope>
</reference>
<proteinExistence type="predicted"/>
<dbReference type="PANTHER" id="PTHR40078:SF1">
    <property type="entry name" value="INTEGRAL MEMBRANE PROTEIN"/>
    <property type="match status" value="1"/>
</dbReference>
<feature type="transmembrane region" description="Helical" evidence="1">
    <location>
        <begin position="116"/>
        <end position="136"/>
    </location>
</feature>
<evidence type="ECO:0000256" key="1">
    <source>
        <dbReference type="SAM" id="Phobius"/>
    </source>
</evidence>
<name>A0A6J6XWC6_9ZZZZ</name>
<accession>A0A6J6XWC6</accession>
<dbReference type="AlphaFoldDB" id="A0A6J6XWC6"/>
<keyword evidence="1" id="KW-1133">Transmembrane helix</keyword>
<sequence length="207" mass="21415">MANYFLAPLKDRPIERLTRCVFGLALFGTGIGMQKAGNLGLPPWDVFHDGVSKIIGLPFGTTIVLTSAFVMLLWIPLRQAPGLATILNAIEVGIAAGIFLSIVPEATDDTAMWLRIFLMLGGIVVTGIGSGFYIGAGLGPGPRDGLMVGLAKRGINIGKARTGVEIAVLLAGVALGGSIGIGTIAFAVLIGPIVAKTLPLLQIRSAK</sequence>
<gene>
    <name evidence="2" type="ORF">UFOPK2975_01239</name>
</gene>
<organism evidence="2">
    <name type="scientific">freshwater metagenome</name>
    <dbReference type="NCBI Taxonomy" id="449393"/>
    <lineage>
        <taxon>unclassified sequences</taxon>
        <taxon>metagenomes</taxon>
        <taxon>ecological metagenomes</taxon>
    </lineage>
</organism>
<feature type="transmembrane region" description="Helical" evidence="1">
    <location>
        <begin position="54"/>
        <end position="77"/>
    </location>
</feature>
<dbReference type="Pfam" id="PF19700">
    <property type="entry name" value="DUF6198"/>
    <property type="match status" value="1"/>
</dbReference>
<feature type="transmembrane region" description="Helical" evidence="1">
    <location>
        <begin position="16"/>
        <end position="33"/>
    </location>
</feature>
<protein>
    <submittedName>
        <fullName evidence="2">Unannotated protein</fullName>
    </submittedName>
</protein>
<feature type="transmembrane region" description="Helical" evidence="1">
    <location>
        <begin position="83"/>
        <end position="104"/>
    </location>
</feature>
<dbReference type="EMBL" id="CAFAAG010000124">
    <property type="protein sequence ID" value="CAB4800769.1"/>
    <property type="molecule type" value="Genomic_DNA"/>
</dbReference>
<dbReference type="InterPro" id="IPR038750">
    <property type="entry name" value="YczE/YyaS-like"/>
</dbReference>
<feature type="transmembrane region" description="Helical" evidence="1">
    <location>
        <begin position="166"/>
        <end position="195"/>
    </location>
</feature>
<dbReference type="PANTHER" id="PTHR40078">
    <property type="entry name" value="INTEGRAL MEMBRANE PROTEIN-RELATED"/>
    <property type="match status" value="1"/>
</dbReference>
<evidence type="ECO:0000313" key="2">
    <source>
        <dbReference type="EMBL" id="CAB4800769.1"/>
    </source>
</evidence>
<keyword evidence="1" id="KW-0472">Membrane</keyword>
<keyword evidence="1" id="KW-0812">Transmembrane</keyword>